<gene>
    <name evidence="14" type="ORF">J2Z60_001622</name>
</gene>
<evidence type="ECO:0000256" key="10">
    <source>
        <dbReference type="ARBA" id="ARBA00023136"/>
    </source>
</evidence>
<evidence type="ECO:0000256" key="5">
    <source>
        <dbReference type="ARBA" id="ARBA00022692"/>
    </source>
</evidence>
<name>A0ABS4MFK5_9LACO</name>
<feature type="transmembrane region" description="Helical" evidence="13">
    <location>
        <begin position="110"/>
        <end position="129"/>
    </location>
</feature>
<evidence type="ECO:0000256" key="9">
    <source>
        <dbReference type="ARBA" id="ARBA00023065"/>
    </source>
</evidence>
<evidence type="ECO:0000256" key="3">
    <source>
        <dbReference type="ARBA" id="ARBA00022448"/>
    </source>
</evidence>
<dbReference type="Pfam" id="PF06736">
    <property type="entry name" value="TMEM175"/>
    <property type="match status" value="1"/>
</dbReference>
<proteinExistence type="inferred from homology"/>
<dbReference type="RefSeq" id="WP_245328762.1">
    <property type="nucleotide sequence ID" value="NZ_JAGGLU010000009.1"/>
</dbReference>
<keyword evidence="5 13" id="KW-0812">Transmembrane</keyword>
<keyword evidence="10 13" id="KW-0472">Membrane</keyword>
<evidence type="ECO:0000256" key="8">
    <source>
        <dbReference type="ARBA" id="ARBA00022989"/>
    </source>
</evidence>
<comment type="similarity">
    <text evidence="2">Belongs to the TMEM175 family.</text>
</comment>
<evidence type="ECO:0000256" key="6">
    <source>
        <dbReference type="ARBA" id="ARBA00022826"/>
    </source>
</evidence>
<comment type="subcellular location">
    <subcellularLocation>
        <location evidence="1">Membrane</location>
        <topology evidence="1">Multi-pass membrane protein</topology>
    </subcellularLocation>
</comment>
<comment type="caution">
    <text evidence="14">The sequence shown here is derived from an EMBL/GenBank/DDBJ whole genome shotgun (WGS) entry which is preliminary data.</text>
</comment>
<sequence length="228" mass="26451">MVNKMRRDKDISRLTSQDKDEIIKIKEKIKKAQQKEPTKLSQDLQAFNNSIITIIMTIIVLEIKPPIHELHYGYFLANIGIFLITFFIIGSFWYDLHIAFLYFVRKPTRITAILDMLFLVVLAIFPVMTEWIMNEHSTFAVINYGIVFLIVQLLKIAVEYSGAKPEFKNSRIMNVFLVRYSIGRILSSISINIFLIILSIWYPGIAMILYLIIPIISLLTPTHNLGLR</sequence>
<evidence type="ECO:0000256" key="4">
    <source>
        <dbReference type="ARBA" id="ARBA00022538"/>
    </source>
</evidence>
<protein>
    <submittedName>
        <fullName evidence="14">Membrane protein</fullName>
    </submittedName>
</protein>
<evidence type="ECO:0000256" key="12">
    <source>
        <dbReference type="ARBA" id="ARBA00034430"/>
    </source>
</evidence>
<evidence type="ECO:0000256" key="13">
    <source>
        <dbReference type="SAM" id="Phobius"/>
    </source>
</evidence>
<keyword evidence="4" id="KW-0633">Potassium transport</keyword>
<dbReference type="Proteomes" id="UP001519292">
    <property type="component" value="Unassembled WGS sequence"/>
</dbReference>
<feature type="transmembrane region" description="Helical" evidence="13">
    <location>
        <begin position="182"/>
        <end position="202"/>
    </location>
</feature>
<feature type="transmembrane region" description="Helical" evidence="13">
    <location>
        <begin position="46"/>
        <end position="63"/>
    </location>
</feature>
<dbReference type="InterPro" id="IPR010617">
    <property type="entry name" value="TMEM175-like"/>
</dbReference>
<evidence type="ECO:0000256" key="1">
    <source>
        <dbReference type="ARBA" id="ARBA00004141"/>
    </source>
</evidence>
<keyword evidence="6" id="KW-0631">Potassium channel</keyword>
<feature type="transmembrane region" description="Helical" evidence="13">
    <location>
        <begin position="75"/>
        <end position="103"/>
    </location>
</feature>
<keyword evidence="15" id="KW-1185">Reference proteome</keyword>
<reference evidence="14 15" key="1">
    <citation type="submission" date="2021-03" db="EMBL/GenBank/DDBJ databases">
        <title>Genomic Encyclopedia of Type Strains, Phase IV (KMG-IV): sequencing the most valuable type-strain genomes for metagenomic binning, comparative biology and taxonomic classification.</title>
        <authorList>
            <person name="Goeker M."/>
        </authorList>
    </citation>
    <scope>NUCLEOTIDE SEQUENCE [LARGE SCALE GENOMIC DNA]</scope>
    <source>
        <strain evidence="14 15">DSM 101872</strain>
    </source>
</reference>
<evidence type="ECO:0000313" key="15">
    <source>
        <dbReference type="Proteomes" id="UP001519292"/>
    </source>
</evidence>
<evidence type="ECO:0000256" key="7">
    <source>
        <dbReference type="ARBA" id="ARBA00022958"/>
    </source>
</evidence>
<evidence type="ECO:0000256" key="2">
    <source>
        <dbReference type="ARBA" id="ARBA00006920"/>
    </source>
</evidence>
<dbReference type="EMBL" id="JAGGLU010000009">
    <property type="protein sequence ID" value="MBP2058443.1"/>
    <property type="molecule type" value="Genomic_DNA"/>
</dbReference>
<keyword evidence="8 13" id="KW-1133">Transmembrane helix</keyword>
<organism evidence="14 15">
    <name type="scientific">Lactobacillus colini</name>
    <dbReference type="NCBI Taxonomy" id="1819254"/>
    <lineage>
        <taxon>Bacteria</taxon>
        <taxon>Bacillati</taxon>
        <taxon>Bacillota</taxon>
        <taxon>Bacilli</taxon>
        <taxon>Lactobacillales</taxon>
        <taxon>Lactobacillaceae</taxon>
        <taxon>Lactobacillus</taxon>
    </lineage>
</organism>
<evidence type="ECO:0000256" key="11">
    <source>
        <dbReference type="ARBA" id="ARBA00023303"/>
    </source>
</evidence>
<evidence type="ECO:0000313" key="14">
    <source>
        <dbReference type="EMBL" id="MBP2058443.1"/>
    </source>
</evidence>
<keyword evidence="11" id="KW-0407">Ion channel</keyword>
<keyword evidence="3" id="KW-0813">Transport</keyword>
<accession>A0ABS4MFK5</accession>
<comment type="catalytic activity">
    <reaction evidence="12">
        <text>K(+)(in) = K(+)(out)</text>
        <dbReference type="Rhea" id="RHEA:29463"/>
        <dbReference type="ChEBI" id="CHEBI:29103"/>
    </reaction>
</comment>
<keyword evidence="7" id="KW-0630">Potassium</keyword>
<feature type="transmembrane region" description="Helical" evidence="13">
    <location>
        <begin position="208"/>
        <end position="227"/>
    </location>
</feature>
<keyword evidence="9" id="KW-0406">Ion transport</keyword>
<feature type="transmembrane region" description="Helical" evidence="13">
    <location>
        <begin position="141"/>
        <end position="161"/>
    </location>
</feature>